<accession>A0A9Q5VFS8</accession>
<sequence>MPSSRFDPQALKEIATLYMQAYQHDSDYQDPDNEYGELYGAAQQLKRQARAGHFSEEESARVLRALLERINNSLKFSLQTSDLGYKIRETLRQFYGLSPTHVNPSEPSVGHIAQRGLNGPYLPALKAYELQESYLGKNLNGLFTLFERRKQKTKGHSEFTNSKHRTAIKKEILRQIETYGIEQSLTEQATKVLAHHSDFLHGRKTSSIKESLTSPKVFAALYAPEILTMNQRQLVDKFNAIKDGTQPPYNKDKSHSLKALKYALIDHIEQSGQLDDGVAVHEVNQVIDHRRGFFTPMTNTRDRVNSTPLLAQLLPKSKNPQQPMFDQAKADAQQQEQTPTATISSGQEPG</sequence>
<dbReference type="Proteomes" id="UP000422232">
    <property type="component" value="Chromosome"/>
</dbReference>
<dbReference type="AlphaFoldDB" id="A0A9Q5VFS8"/>
<protein>
    <submittedName>
        <fullName evidence="2">Uncharacterized protein</fullName>
    </submittedName>
</protein>
<name>A0A9Q5VFS8_PISSA</name>
<keyword evidence="3" id="KW-1185">Reference proteome</keyword>
<feature type="region of interest" description="Disordered" evidence="1">
    <location>
        <begin position="316"/>
        <end position="350"/>
    </location>
</feature>
<gene>
    <name evidence="2" type="ORF">Psal009_03315</name>
</gene>
<organism evidence="2 3">
    <name type="scientific">Piscirickettsia salmonis</name>
    <dbReference type="NCBI Taxonomy" id="1238"/>
    <lineage>
        <taxon>Bacteria</taxon>
        <taxon>Pseudomonadati</taxon>
        <taxon>Pseudomonadota</taxon>
        <taxon>Gammaproteobacteria</taxon>
        <taxon>Thiotrichales</taxon>
        <taxon>Piscirickettsiaceae</taxon>
        <taxon>Piscirickettsia</taxon>
    </lineage>
</organism>
<feature type="compositionally biased region" description="Polar residues" evidence="1">
    <location>
        <begin position="338"/>
        <end position="350"/>
    </location>
</feature>
<dbReference type="EMBL" id="CP038908">
    <property type="protein sequence ID" value="QGO07369.1"/>
    <property type="molecule type" value="Genomic_DNA"/>
</dbReference>
<feature type="compositionally biased region" description="Low complexity" evidence="1">
    <location>
        <begin position="326"/>
        <end position="337"/>
    </location>
</feature>
<dbReference type="GeneID" id="66742239"/>
<reference evidence="2 3" key="1">
    <citation type="submission" date="2019-04" db="EMBL/GenBank/DDBJ databases">
        <title>Complete genome sequencing of Piscirickettsia salmonis strain Psal-009.</title>
        <authorList>
            <person name="Schober I."/>
            <person name="Bunk B."/>
            <person name="Sproer C."/>
            <person name="Carril G.P."/>
            <person name="Riedel T."/>
            <person name="Flores-Herrera P.A."/>
            <person name="Nourdin-Galindo G."/>
            <person name="Marshall S.H."/>
            <person name="Overmann J."/>
        </authorList>
    </citation>
    <scope>NUCLEOTIDE SEQUENCE [LARGE SCALE GENOMIC DNA]</scope>
    <source>
        <strain evidence="2 3">Psal-009</strain>
    </source>
</reference>
<evidence type="ECO:0000313" key="3">
    <source>
        <dbReference type="Proteomes" id="UP000422232"/>
    </source>
</evidence>
<dbReference type="RefSeq" id="WP_016211700.1">
    <property type="nucleotide sequence ID" value="NZ_CP012413.1"/>
</dbReference>
<evidence type="ECO:0000256" key="1">
    <source>
        <dbReference type="SAM" id="MobiDB-lite"/>
    </source>
</evidence>
<evidence type="ECO:0000313" key="2">
    <source>
        <dbReference type="EMBL" id="QGO07369.1"/>
    </source>
</evidence>
<proteinExistence type="predicted"/>